<accession>A0A5J5H3L3</accession>
<keyword evidence="2" id="KW-0378">Hydrolase</keyword>
<evidence type="ECO:0000256" key="2">
    <source>
        <dbReference type="ARBA" id="ARBA00022801"/>
    </source>
</evidence>
<comment type="similarity">
    <text evidence="1">Belongs to the AB hydrolase superfamily. AB hydrolase 2 family.</text>
</comment>
<evidence type="ECO:0000259" key="3">
    <source>
        <dbReference type="Pfam" id="PF02230"/>
    </source>
</evidence>
<dbReference type="SUPFAM" id="SSF53474">
    <property type="entry name" value="alpha/beta-Hydrolases"/>
    <property type="match status" value="1"/>
</dbReference>
<reference evidence="4 5" key="1">
    <citation type="submission" date="2019-09" db="EMBL/GenBank/DDBJ databases">
        <title>Whole genome sequences of isolates from the Mars Exploration Rovers.</title>
        <authorList>
            <person name="Seuylemezian A."/>
            <person name="Vaishampayan P."/>
        </authorList>
    </citation>
    <scope>NUCLEOTIDE SEQUENCE [LARGE SCALE GENOMIC DNA]</scope>
    <source>
        <strain evidence="4 5">MER_TA_151</strain>
    </source>
</reference>
<dbReference type="InterPro" id="IPR050565">
    <property type="entry name" value="LYPA1-2/EST-like"/>
</dbReference>
<feature type="domain" description="Phospholipase/carboxylesterase/thioesterase" evidence="3">
    <location>
        <begin position="24"/>
        <end position="198"/>
    </location>
</feature>
<dbReference type="InterPro" id="IPR003140">
    <property type="entry name" value="PLipase/COase/thioEstase"/>
</dbReference>
<comment type="caution">
    <text evidence="4">The sequence shown here is derived from an EMBL/GenBank/DDBJ whole genome shotgun (WGS) entry which is preliminary data.</text>
</comment>
<dbReference type="Gene3D" id="3.40.50.1820">
    <property type="entry name" value="alpha/beta hydrolase"/>
    <property type="match status" value="1"/>
</dbReference>
<proteinExistence type="inferred from homology"/>
<evidence type="ECO:0000313" key="4">
    <source>
        <dbReference type="EMBL" id="KAA9014518.1"/>
    </source>
</evidence>
<organism evidence="4 5">
    <name type="scientific">Niallia endozanthoxylica</name>
    <dbReference type="NCBI Taxonomy" id="2036016"/>
    <lineage>
        <taxon>Bacteria</taxon>
        <taxon>Bacillati</taxon>
        <taxon>Bacillota</taxon>
        <taxon>Bacilli</taxon>
        <taxon>Bacillales</taxon>
        <taxon>Bacillaceae</taxon>
        <taxon>Niallia</taxon>
    </lineage>
</organism>
<dbReference type="Pfam" id="PF02230">
    <property type="entry name" value="Abhydrolase_2"/>
    <property type="match status" value="1"/>
</dbReference>
<dbReference type="PANTHER" id="PTHR10655">
    <property type="entry name" value="LYSOPHOSPHOLIPASE-RELATED"/>
    <property type="match status" value="1"/>
</dbReference>
<evidence type="ECO:0000313" key="5">
    <source>
        <dbReference type="Proteomes" id="UP000326671"/>
    </source>
</evidence>
<dbReference type="Proteomes" id="UP000326671">
    <property type="component" value="Unassembled WGS sequence"/>
</dbReference>
<dbReference type="PANTHER" id="PTHR10655:SF17">
    <property type="entry name" value="LYSOPHOSPHOLIPASE-LIKE PROTEIN 1"/>
    <property type="match status" value="1"/>
</dbReference>
<gene>
    <name evidence="4" type="ORF">F4V44_23525</name>
</gene>
<dbReference type="GO" id="GO:0016787">
    <property type="term" value="F:hydrolase activity"/>
    <property type="evidence" value="ECO:0007669"/>
    <property type="project" value="UniProtKB-KW"/>
</dbReference>
<name>A0A5J5H3L3_9BACI</name>
<protein>
    <submittedName>
        <fullName evidence="4">Esterase</fullName>
    </submittedName>
</protein>
<keyword evidence="5" id="KW-1185">Reference proteome</keyword>
<dbReference type="EMBL" id="VYKL01000045">
    <property type="protein sequence ID" value="KAA9014518.1"/>
    <property type="molecule type" value="Genomic_DNA"/>
</dbReference>
<dbReference type="AlphaFoldDB" id="A0A5J5H3L3"/>
<dbReference type="RefSeq" id="WP_150442445.1">
    <property type="nucleotide sequence ID" value="NZ_VYKL01000045.1"/>
</dbReference>
<dbReference type="InterPro" id="IPR029058">
    <property type="entry name" value="AB_hydrolase_fold"/>
</dbReference>
<sequence length="214" mass="24319">MNAPMFYELKRPKSIIPNRKYPALFLIHGRGSNERNMFDVVGGLEDNFFIFSIRGHIPQSPGYSFFTFKVFGQPDREGFDEGVSLITSFIDYASEQYPIDENGLYFLGFSQGAVMSMTLALTLGHKIKGIVALSGYIPQFVLEEYDRKPVDGLSVFISHGEKDPVLPYRWGVAAQEYFNGMNAAVSFYSYQEGHTVSFKNQEDFKLWLLKDLKG</sequence>
<dbReference type="OrthoDB" id="9795555at2"/>
<evidence type="ECO:0000256" key="1">
    <source>
        <dbReference type="ARBA" id="ARBA00006499"/>
    </source>
</evidence>